<dbReference type="AlphaFoldDB" id="A0A8A3S3E0"/>
<accession>A0A8A3S3E0</accession>
<sequence>MKIPYILLPLLICMALFAAGCAEEIPSAQAGESSQGGGTTGPEETPGTVMDSNHVAEVTPYPTETTPTLRPSAHTMPEQPIKQEYPIVLHEELNKSSLSKAWSIDVPCPPMIVEAEVTPEIESRKVLVTHGTQEKWETVTRPSDRSRLTLIVRDENGNIVTEDGFGGLYSTVREKELRVLGPGKYLLEMHGSCVDVNLTVRVGQIEESV</sequence>
<dbReference type="EMBL" id="CP036172">
    <property type="protein sequence ID" value="QSZ66443.1"/>
    <property type="molecule type" value="Genomic_DNA"/>
</dbReference>
<evidence type="ECO:0000313" key="2">
    <source>
        <dbReference type="EMBL" id="QSZ66443.1"/>
    </source>
</evidence>
<dbReference type="RefSeq" id="WP_265581785.1">
    <property type="nucleotide sequence ID" value="NZ_CP036172.1"/>
</dbReference>
<protein>
    <recommendedName>
        <fullName evidence="4">Lipoprotein</fullName>
    </recommendedName>
</protein>
<dbReference type="Proteomes" id="UP001042704">
    <property type="component" value="Chromosome"/>
</dbReference>
<dbReference type="PROSITE" id="PS51257">
    <property type="entry name" value="PROKAR_LIPOPROTEIN"/>
    <property type="match status" value="1"/>
</dbReference>
<feature type="region of interest" description="Disordered" evidence="1">
    <location>
        <begin position="29"/>
        <end position="50"/>
    </location>
</feature>
<evidence type="ECO:0000256" key="1">
    <source>
        <dbReference type="SAM" id="MobiDB-lite"/>
    </source>
</evidence>
<name>A0A8A3S3E0_9EURY</name>
<reference evidence="2" key="1">
    <citation type="journal article" date="2001" name="Int. J. Syst. Evol. Microbiol.">
        <title>Methanofollis aquaemaris sp. nov., a methanogen isolated from an aquaculture fish pond.</title>
        <authorList>
            <person name="Lai M.C."/>
            <person name="Chen S.C."/>
        </authorList>
    </citation>
    <scope>NUCLEOTIDE SEQUENCE</scope>
    <source>
        <strain evidence="2">N2F9704</strain>
    </source>
</reference>
<proteinExistence type="predicted"/>
<reference evidence="2" key="2">
    <citation type="submission" date="2019-02" db="EMBL/GenBank/DDBJ databases">
        <authorList>
            <person name="Chen S.-C."/>
            <person name="Chien H.-H."/>
            <person name="Lai M.-C."/>
        </authorList>
    </citation>
    <scope>NUCLEOTIDE SEQUENCE</scope>
    <source>
        <strain evidence="2">N2F9704</strain>
    </source>
</reference>
<evidence type="ECO:0008006" key="4">
    <source>
        <dbReference type="Google" id="ProtNLM"/>
    </source>
</evidence>
<organism evidence="2 3">
    <name type="scientific">Methanofollis aquaemaris</name>
    <dbReference type="NCBI Taxonomy" id="126734"/>
    <lineage>
        <taxon>Archaea</taxon>
        <taxon>Methanobacteriati</taxon>
        <taxon>Methanobacteriota</taxon>
        <taxon>Stenosarchaea group</taxon>
        <taxon>Methanomicrobia</taxon>
        <taxon>Methanomicrobiales</taxon>
        <taxon>Methanomicrobiaceae</taxon>
        <taxon>Methanofollis</taxon>
    </lineage>
</organism>
<dbReference type="GeneID" id="76423193"/>
<gene>
    <name evidence="2" type="ORF">RJ40_02480</name>
</gene>
<keyword evidence="3" id="KW-1185">Reference proteome</keyword>
<evidence type="ECO:0000313" key="3">
    <source>
        <dbReference type="Proteomes" id="UP001042704"/>
    </source>
</evidence>
<dbReference type="KEGG" id="maqe:RJ40_02480"/>